<dbReference type="VEuPathDB" id="FungiDB:EMCG_05494"/>
<comment type="caution">
    <text evidence="1">The sequence shown here is derived from an EMBL/GenBank/DDBJ whole genome shotgun (WGS) entry which is preliminary data.</text>
</comment>
<evidence type="ECO:0008006" key="3">
    <source>
        <dbReference type="Google" id="ProtNLM"/>
    </source>
</evidence>
<evidence type="ECO:0000313" key="2">
    <source>
        <dbReference type="Proteomes" id="UP000034164"/>
    </source>
</evidence>
<dbReference type="OrthoDB" id="4178589at2759"/>
<dbReference type="Proteomes" id="UP000034164">
    <property type="component" value="Unassembled WGS sequence"/>
</dbReference>
<protein>
    <recommendedName>
        <fullName evidence="3">F-box domain-containing protein</fullName>
    </recommendedName>
</protein>
<dbReference type="AlphaFoldDB" id="A0A0G2HNK3"/>
<sequence length="411" mass="46631">MRWNHLPIELVHLIISNSSLRHHDLASLARVDRCLAEIVPQYLYRDVLFISANPSHESECFCLKCLAKFNRSITRNPGLAGLTRSIAIRIYVEDDDAADCIWGVLAKLYALEKLVLSTATEDKMYLVLQRNLLSRLRCAEIYGGFANLAVAAAYMHLPAMEYLTVEGRCVPLRGRHRPAVTRLPPTMERQTSLKKLTLRVPSEASSILPRILSCCPKLTTFAFSIKSRVNVLLERILLSNALSYCQETLTTLELNCEYGEYFECRPIVLRQLKSLRALKIDIIFLFSDDERDEPVLRNDIHKWLPSSLEDLEILFQHIYRAFETAAPLAADDAPPSSSPTYRPEYLNWLLQIAMNKEAHLPNLLHVLIREGNGASPSPYNASDLPAEIEVPFREAGIDVELFLLPSDSRPF</sequence>
<reference evidence="2" key="1">
    <citation type="journal article" date="2015" name="PLoS Genet.">
        <title>The dynamic genome and transcriptome of the human fungal pathogen Blastomyces and close relative Emmonsia.</title>
        <authorList>
            <person name="Munoz J.F."/>
            <person name="Gauthier G.M."/>
            <person name="Desjardins C.A."/>
            <person name="Gallo J.E."/>
            <person name="Holder J."/>
            <person name="Sullivan T.D."/>
            <person name="Marty A.J."/>
            <person name="Carmen J.C."/>
            <person name="Chen Z."/>
            <person name="Ding L."/>
            <person name="Gujja S."/>
            <person name="Magrini V."/>
            <person name="Misas E."/>
            <person name="Mitreva M."/>
            <person name="Priest M."/>
            <person name="Saif S."/>
            <person name="Whiston E.A."/>
            <person name="Young S."/>
            <person name="Zeng Q."/>
            <person name="Goldman W.E."/>
            <person name="Mardis E.R."/>
            <person name="Taylor J.W."/>
            <person name="McEwen J.G."/>
            <person name="Clay O.K."/>
            <person name="Klein B.S."/>
            <person name="Cuomo C.A."/>
        </authorList>
    </citation>
    <scope>NUCLEOTIDE SEQUENCE [LARGE SCALE GENOMIC DNA]</scope>
    <source>
        <strain evidence="2">UAMH 3008</strain>
    </source>
</reference>
<accession>A0A0G2HNK3</accession>
<gene>
    <name evidence="1" type="ORF">EMCG_05494</name>
</gene>
<evidence type="ECO:0000313" key="1">
    <source>
        <dbReference type="EMBL" id="KKZ58598.1"/>
    </source>
</evidence>
<dbReference type="EMBL" id="LCZI01001708">
    <property type="protein sequence ID" value="KKZ58598.1"/>
    <property type="molecule type" value="Genomic_DNA"/>
</dbReference>
<dbReference type="SUPFAM" id="SSF52047">
    <property type="entry name" value="RNI-like"/>
    <property type="match status" value="1"/>
</dbReference>
<name>A0A0G2HNK3_9EURO</name>
<proteinExistence type="predicted"/>
<organism evidence="1 2">
    <name type="scientific">[Emmonsia] crescens</name>
    <dbReference type="NCBI Taxonomy" id="73230"/>
    <lineage>
        <taxon>Eukaryota</taxon>
        <taxon>Fungi</taxon>
        <taxon>Dikarya</taxon>
        <taxon>Ascomycota</taxon>
        <taxon>Pezizomycotina</taxon>
        <taxon>Eurotiomycetes</taxon>
        <taxon>Eurotiomycetidae</taxon>
        <taxon>Onygenales</taxon>
        <taxon>Ajellomycetaceae</taxon>
        <taxon>Emergomyces</taxon>
    </lineage>
</organism>